<dbReference type="AlphaFoldDB" id="A0A372LA21"/>
<dbReference type="GO" id="GO:0006457">
    <property type="term" value="P:protein folding"/>
    <property type="evidence" value="ECO:0007669"/>
    <property type="project" value="UniProtKB-UniRule"/>
</dbReference>
<accession>A0A372LA21</accession>
<dbReference type="GO" id="GO:0005886">
    <property type="term" value="C:plasma membrane"/>
    <property type="evidence" value="ECO:0007669"/>
    <property type="project" value="UniProtKB-SubCell"/>
</dbReference>
<dbReference type="SUPFAM" id="SSF54534">
    <property type="entry name" value="FKBP-like"/>
    <property type="match status" value="1"/>
</dbReference>
<dbReference type="EC" id="5.2.1.8" evidence="11"/>
<comment type="similarity">
    <text evidence="3 11">Belongs to the PrsA family.</text>
</comment>
<comment type="catalytic activity">
    <reaction evidence="1 11">
        <text>[protein]-peptidylproline (omega=180) = [protein]-peptidylproline (omega=0)</text>
        <dbReference type="Rhea" id="RHEA:16237"/>
        <dbReference type="Rhea" id="RHEA-COMP:10747"/>
        <dbReference type="Rhea" id="RHEA-COMP:10748"/>
        <dbReference type="ChEBI" id="CHEBI:83833"/>
        <dbReference type="ChEBI" id="CHEBI:83834"/>
        <dbReference type="EC" id="5.2.1.8"/>
    </reaction>
</comment>
<dbReference type="InterPro" id="IPR023058">
    <property type="entry name" value="PPIase_PpiC_CS"/>
</dbReference>
<evidence type="ECO:0000256" key="7">
    <source>
        <dbReference type="ARBA" id="ARBA00023136"/>
    </source>
</evidence>
<comment type="caution">
    <text evidence="14">The sequence shown here is derived from an EMBL/GenBank/DDBJ whole genome shotgun (WGS) entry which is preliminary data.</text>
</comment>
<evidence type="ECO:0000256" key="5">
    <source>
        <dbReference type="ARBA" id="ARBA00022729"/>
    </source>
</evidence>
<evidence type="ECO:0000256" key="10">
    <source>
        <dbReference type="ARBA" id="ARBA00023288"/>
    </source>
</evidence>
<keyword evidence="9 11" id="KW-0413">Isomerase</keyword>
<keyword evidence="5 11" id="KW-0732">Signal</keyword>
<gene>
    <name evidence="11 14" type="primary">prsA</name>
    <name evidence="14" type="ORF">D0466_16140</name>
</gene>
<dbReference type="OrthoDB" id="14196at2"/>
<evidence type="ECO:0000313" key="14">
    <source>
        <dbReference type="EMBL" id="RFU62111.1"/>
    </source>
</evidence>
<keyword evidence="6 11" id="KW-0697">Rotamase</keyword>
<evidence type="ECO:0000256" key="12">
    <source>
        <dbReference type="SAM" id="SignalP"/>
    </source>
</evidence>
<dbReference type="Gene3D" id="3.10.50.40">
    <property type="match status" value="1"/>
</dbReference>
<dbReference type="PROSITE" id="PS50198">
    <property type="entry name" value="PPIC_PPIASE_2"/>
    <property type="match status" value="1"/>
</dbReference>
<evidence type="ECO:0000256" key="4">
    <source>
        <dbReference type="ARBA" id="ARBA00022475"/>
    </source>
</evidence>
<keyword evidence="4 11" id="KW-1003">Cell membrane</keyword>
<comment type="subcellular location">
    <subcellularLocation>
        <location evidence="2 11">Cell membrane</location>
        <topology evidence="2 11">Lipid-anchor</topology>
    </subcellularLocation>
</comment>
<dbReference type="PANTHER" id="PTHR47245:SF1">
    <property type="entry name" value="FOLDASE PROTEIN PRSA"/>
    <property type="match status" value="1"/>
</dbReference>
<dbReference type="PANTHER" id="PTHR47245">
    <property type="entry name" value="PEPTIDYLPROLYL ISOMERASE"/>
    <property type="match status" value="1"/>
</dbReference>
<dbReference type="InterPro" id="IPR000297">
    <property type="entry name" value="PPIase_PpiC"/>
</dbReference>
<dbReference type="PROSITE" id="PS01096">
    <property type="entry name" value="PPIC_PPIASE_1"/>
    <property type="match status" value="1"/>
</dbReference>
<name>A0A372LA21_9BACI</name>
<keyword evidence="8 11" id="KW-0564">Palmitate</keyword>
<dbReference type="InterPro" id="IPR027304">
    <property type="entry name" value="Trigger_fact/SurA_dom_sf"/>
</dbReference>
<evidence type="ECO:0000256" key="2">
    <source>
        <dbReference type="ARBA" id="ARBA00004193"/>
    </source>
</evidence>
<evidence type="ECO:0000256" key="3">
    <source>
        <dbReference type="ARBA" id="ARBA00006071"/>
    </source>
</evidence>
<reference evidence="14 15" key="1">
    <citation type="submission" date="2018-08" db="EMBL/GenBank/DDBJ databases">
        <title>Bacillus chawlae sp. nov., Bacillus glennii sp. nov., and Bacillus saganii sp. nov. Isolated from the Vehicle Assembly Building at Kennedy Space Center where the Viking Spacecraft were Assembled.</title>
        <authorList>
            <person name="Seuylemezian A."/>
            <person name="Vaishampayan P."/>
        </authorList>
    </citation>
    <scope>NUCLEOTIDE SEQUENCE [LARGE SCALE GENOMIC DNA]</scope>
    <source>
        <strain evidence="14 15">V44-8</strain>
    </source>
</reference>
<dbReference type="InterPro" id="IPR023059">
    <property type="entry name" value="Foldase_PrsA"/>
</dbReference>
<dbReference type="Proteomes" id="UP000262939">
    <property type="component" value="Unassembled WGS sequence"/>
</dbReference>
<dbReference type="InterPro" id="IPR046357">
    <property type="entry name" value="PPIase_dom_sf"/>
</dbReference>
<keyword evidence="7 11" id="KW-0472">Membrane</keyword>
<proteinExistence type="inferred from homology"/>
<feature type="signal peptide" evidence="12">
    <location>
        <begin position="1"/>
        <end position="24"/>
    </location>
</feature>
<protein>
    <recommendedName>
        <fullName evidence="11">Foldase protein PrsA</fullName>
        <ecNumber evidence="11">5.2.1.8</ecNumber>
    </recommendedName>
</protein>
<dbReference type="PROSITE" id="PS51257">
    <property type="entry name" value="PROKAR_LIPOPROTEIN"/>
    <property type="match status" value="1"/>
</dbReference>
<dbReference type="Pfam" id="PF13616">
    <property type="entry name" value="Rotamase_3"/>
    <property type="match status" value="1"/>
</dbReference>
<evidence type="ECO:0000256" key="6">
    <source>
        <dbReference type="ARBA" id="ARBA00023110"/>
    </source>
</evidence>
<evidence type="ECO:0000256" key="8">
    <source>
        <dbReference type="ARBA" id="ARBA00023139"/>
    </source>
</evidence>
<evidence type="ECO:0000259" key="13">
    <source>
        <dbReference type="PROSITE" id="PS50198"/>
    </source>
</evidence>
<dbReference type="GO" id="GO:0003755">
    <property type="term" value="F:peptidyl-prolyl cis-trans isomerase activity"/>
    <property type="evidence" value="ECO:0007669"/>
    <property type="project" value="UniProtKB-UniRule"/>
</dbReference>
<keyword evidence="15" id="KW-1185">Reference proteome</keyword>
<evidence type="ECO:0000313" key="15">
    <source>
        <dbReference type="Proteomes" id="UP000262939"/>
    </source>
</evidence>
<feature type="domain" description="PpiC" evidence="13">
    <location>
        <begin position="141"/>
        <end position="231"/>
    </location>
</feature>
<sequence>MRKWALSIAVAAGLIGLTACNNGADSEAVVETKAGDISKEELYNAMKERHGNQVIQELVYEEVLSENYKVSDKEVDKRVDEIKGQMEQMGQSFDMVLAQEGFKDEKAFKRYIKVMMMREQAALKDVKVSEKEMKEHYNTLKPEVKARHILLKDEKTAKEVKQKLDKGEKFEDLAKKYSQDPGSAEKGGDLGWFGAGQMVPEFENATYALKKNEISAPVKSQHGYHIIQLMDKKELKPYAEMKTQIEKDLKSAKLDEATVQKAMDRELKKADVDIKDKDLEKALKPQEAQQQ</sequence>
<dbReference type="HAMAP" id="MF_01145">
    <property type="entry name" value="Foldase_PrsA"/>
    <property type="match status" value="1"/>
</dbReference>
<dbReference type="InterPro" id="IPR050245">
    <property type="entry name" value="PrsA_foldase"/>
</dbReference>
<dbReference type="SUPFAM" id="SSF109998">
    <property type="entry name" value="Triger factor/SurA peptide-binding domain-like"/>
    <property type="match status" value="1"/>
</dbReference>
<feature type="chain" id="PRO_5038401202" description="Foldase protein PrsA" evidence="12">
    <location>
        <begin position="25"/>
        <end position="291"/>
    </location>
</feature>
<comment type="function">
    <text evidence="11">Plays a major role in protein secretion by helping the post-translocational extracellular folding of several secreted proteins.</text>
</comment>
<organism evidence="14 15">
    <name type="scientific">Peribacillus glennii</name>
    <dbReference type="NCBI Taxonomy" id="2303991"/>
    <lineage>
        <taxon>Bacteria</taxon>
        <taxon>Bacillati</taxon>
        <taxon>Bacillota</taxon>
        <taxon>Bacilli</taxon>
        <taxon>Bacillales</taxon>
        <taxon>Bacillaceae</taxon>
        <taxon>Peribacillus</taxon>
    </lineage>
</organism>
<evidence type="ECO:0000256" key="11">
    <source>
        <dbReference type="HAMAP-Rule" id="MF_01145"/>
    </source>
</evidence>
<keyword evidence="10 11" id="KW-0449">Lipoprotein</keyword>
<evidence type="ECO:0000256" key="1">
    <source>
        <dbReference type="ARBA" id="ARBA00000971"/>
    </source>
</evidence>
<dbReference type="RefSeq" id="WP_117323569.1">
    <property type="nucleotide sequence ID" value="NZ_QVTD01000011.1"/>
</dbReference>
<dbReference type="EMBL" id="QVTD01000011">
    <property type="protein sequence ID" value="RFU62111.1"/>
    <property type="molecule type" value="Genomic_DNA"/>
</dbReference>
<evidence type="ECO:0000256" key="9">
    <source>
        <dbReference type="ARBA" id="ARBA00023235"/>
    </source>
</evidence>